<dbReference type="EMBL" id="DVNA01000050">
    <property type="protein sequence ID" value="HIU54621.1"/>
    <property type="molecule type" value="Genomic_DNA"/>
</dbReference>
<protein>
    <submittedName>
        <fullName evidence="1">Uncharacterized protein</fullName>
    </submittedName>
</protein>
<evidence type="ECO:0000313" key="1">
    <source>
        <dbReference type="EMBL" id="HIU54621.1"/>
    </source>
</evidence>
<accession>A0A9D1SC20</accession>
<dbReference type="Proteomes" id="UP000824112">
    <property type="component" value="Unassembled WGS sequence"/>
</dbReference>
<sequence length="112" mass="13175">YDDLLLSINDDSENVLFRSIIDGWGEFKKETDFEECITESLRNVLRDESLKKKFESLDVVAPFSVVLVNEDQEPIEDLITIDKDIIFLDDEFIKKMDKELDDFFEKLMSDVK</sequence>
<dbReference type="AlphaFoldDB" id="A0A9D1SC20"/>
<name>A0A9D1SC20_9BACT</name>
<evidence type="ECO:0000313" key="2">
    <source>
        <dbReference type="Proteomes" id="UP000824112"/>
    </source>
</evidence>
<gene>
    <name evidence="1" type="ORF">IAB03_02290</name>
</gene>
<comment type="caution">
    <text evidence="1">The sequence shown here is derived from an EMBL/GenBank/DDBJ whole genome shotgun (WGS) entry which is preliminary data.</text>
</comment>
<organism evidence="1 2">
    <name type="scientific">Candidatus Gallibacteroides avistercoris</name>
    <dbReference type="NCBI Taxonomy" id="2840833"/>
    <lineage>
        <taxon>Bacteria</taxon>
        <taxon>Pseudomonadati</taxon>
        <taxon>Bacteroidota</taxon>
        <taxon>Bacteroidia</taxon>
        <taxon>Bacteroidales</taxon>
        <taxon>Bacteroidaceae</taxon>
        <taxon>Bacteroidaceae incertae sedis</taxon>
        <taxon>Candidatus Gallibacteroides</taxon>
    </lineage>
</organism>
<feature type="non-terminal residue" evidence="1">
    <location>
        <position position="1"/>
    </location>
</feature>
<reference evidence="1" key="2">
    <citation type="journal article" date="2021" name="PeerJ">
        <title>Extensive microbial diversity within the chicken gut microbiome revealed by metagenomics and culture.</title>
        <authorList>
            <person name="Gilroy R."/>
            <person name="Ravi A."/>
            <person name="Getino M."/>
            <person name="Pursley I."/>
            <person name="Horton D.L."/>
            <person name="Alikhan N.F."/>
            <person name="Baker D."/>
            <person name="Gharbi K."/>
            <person name="Hall N."/>
            <person name="Watson M."/>
            <person name="Adriaenssens E.M."/>
            <person name="Foster-Nyarko E."/>
            <person name="Jarju S."/>
            <person name="Secka A."/>
            <person name="Antonio M."/>
            <person name="Oren A."/>
            <person name="Chaudhuri R.R."/>
            <person name="La Ragione R."/>
            <person name="Hildebrand F."/>
            <person name="Pallen M.J."/>
        </authorList>
    </citation>
    <scope>NUCLEOTIDE SEQUENCE</scope>
    <source>
        <strain evidence="1">CHK158-818</strain>
    </source>
</reference>
<proteinExistence type="predicted"/>
<reference evidence="1" key="1">
    <citation type="submission" date="2020-10" db="EMBL/GenBank/DDBJ databases">
        <authorList>
            <person name="Gilroy R."/>
        </authorList>
    </citation>
    <scope>NUCLEOTIDE SEQUENCE</scope>
    <source>
        <strain evidence="1">CHK158-818</strain>
    </source>
</reference>